<name>A0A428NI41_9HYPO</name>
<gene>
    <name evidence="2" type="ORF">CEP54_016123</name>
</gene>
<protein>
    <submittedName>
        <fullName evidence="2">Uncharacterized protein</fullName>
    </submittedName>
</protein>
<dbReference type="OrthoDB" id="3468131at2759"/>
<sequence>MSRSDTAKQSLKEEAERQIAGRDGVQLAPDETTADDDFKYERSPHVCGVVVDRGSGSGYVQISGGGKTTVKVTTGLREGDFQFEAISEGQSCMLYGRPTVWFILPRSDVS</sequence>
<reference evidence="2 3" key="1">
    <citation type="submission" date="2017-06" db="EMBL/GenBank/DDBJ databases">
        <title>Comparative genomic analysis of Ambrosia Fusariam Clade fungi.</title>
        <authorList>
            <person name="Stajich J.E."/>
            <person name="Carrillo J."/>
            <person name="Kijimoto T."/>
            <person name="Eskalen A."/>
            <person name="O'Donnell K."/>
            <person name="Kasson M."/>
        </authorList>
    </citation>
    <scope>NUCLEOTIDE SEQUENCE [LARGE SCALE GENOMIC DNA]</scope>
    <source>
        <strain evidence="2 3">NRRL62584</strain>
    </source>
</reference>
<feature type="region of interest" description="Disordered" evidence="1">
    <location>
        <begin position="1"/>
        <end position="39"/>
    </location>
</feature>
<dbReference type="EMBL" id="NKCI01000502">
    <property type="protein sequence ID" value="RSL40423.1"/>
    <property type="molecule type" value="Genomic_DNA"/>
</dbReference>
<dbReference type="Proteomes" id="UP000288168">
    <property type="component" value="Unassembled WGS sequence"/>
</dbReference>
<comment type="caution">
    <text evidence="2">The sequence shown here is derived from an EMBL/GenBank/DDBJ whole genome shotgun (WGS) entry which is preliminary data.</text>
</comment>
<dbReference type="AlphaFoldDB" id="A0A428NI41"/>
<proteinExistence type="predicted"/>
<feature type="compositionally biased region" description="Basic and acidic residues" evidence="1">
    <location>
        <begin position="10"/>
        <end position="20"/>
    </location>
</feature>
<evidence type="ECO:0000313" key="3">
    <source>
        <dbReference type="Proteomes" id="UP000288168"/>
    </source>
</evidence>
<accession>A0A428NI41</accession>
<evidence type="ECO:0000256" key="1">
    <source>
        <dbReference type="SAM" id="MobiDB-lite"/>
    </source>
</evidence>
<keyword evidence="3" id="KW-1185">Reference proteome</keyword>
<organism evidence="2 3">
    <name type="scientific">Fusarium duplospermum</name>
    <dbReference type="NCBI Taxonomy" id="1325734"/>
    <lineage>
        <taxon>Eukaryota</taxon>
        <taxon>Fungi</taxon>
        <taxon>Dikarya</taxon>
        <taxon>Ascomycota</taxon>
        <taxon>Pezizomycotina</taxon>
        <taxon>Sordariomycetes</taxon>
        <taxon>Hypocreomycetidae</taxon>
        <taxon>Hypocreales</taxon>
        <taxon>Nectriaceae</taxon>
        <taxon>Fusarium</taxon>
        <taxon>Fusarium solani species complex</taxon>
    </lineage>
</organism>
<evidence type="ECO:0000313" key="2">
    <source>
        <dbReference type="EMBL" id="RSL40423.1"/>
    </source>
</evidence>